<evidence type="ECO:0000256" key="1">
    <source>
        <dbReference type="ARBA" id="ARBA00009283"/>
    </source>
</evidence>
<accession>A0A401NYQ6</accession>
<dbReference type="PANTHER" id="PTHR11782:SF83">
    <property type="entry name" value="GUANOSINE-DIPHOSPHATASE"/>
    <property type="match status" value="1"/>
</dbReference>
<dbReference type="GO" id="GO:0005886">
    <property type="term" value="C:plasma membrane"/>
    <property type="evidence" value="ECO:0007669"/>
    <property type="project" value="TreeGrafter"/>
</dbReference>
<evidence type="ECO:0000256" key="3">
    <source>
        <dbReference type="SAM" id="Phobius"/>
    </source>
</evidence>
<evidence type="ECO:0000256" key="2">
    <source>
        <dbReference type="ARBA" id="ARBA00022801"/>
    </source>
</evidence>
<dbReference type="GO" id="GO:0009134">
    <property type="term" value="P:nucleoside diphosphate catabolic process"/>
    <property type="evidence" value="ECO:0007669"/>
    <property type="project" value="TreeGrafter"/>
</dbReference>
<feature type="transmembrane region" description="Helical" evidence="3">
    <location>
        <begin position="39"/>
        <end position="57"/>
    </location>
</feature>
<keyword evidence="5" id="KW-1185">Reference proteome</keyword>
<organism evidence="4 5">
    <name type="scientific">Scyliorhinus torazame</name>
    <name type="common">Cloudy catshark</name>
    <name type="synonym">Catulus torazame</name>
    <dbReference type="NCBI Taxonomy" id="75743"/>
    <lineage>
        <taxon>Eukaryota</taxon>
        <taxon>Metazoa</taxon>
        <taxon>Chordata</taxon>
        <taxon>Craniata</taxon>
        <taxon>Vertebrata</taxon>
        <taxon>Chondrichthyes</taxon>
        <taxon>Elasmobranchii</taxon>
        <taxon>Galeomorphii</taxon>
        <taxon>Galeoidea</taxon>
        <taxon>Carcharhiniformes</taxon>
        <taxon>Scyliorhinidae</taxon>
        <taxon>Scyliorhinus</taxon>
    </lineage>
</organism>
<dbReference type="PANTHER" id="PTHR11782">
    <property type="entry name" value="ADENOSINE/GUANOSINE DIPHOSPHATASE"/>
    <property type="match status" value="1"/>
</dbReference>
<gene>
    <name evidence="4" type="ORF">scyTo_0000525</name>
</gene>
<comment type="similarity">
    <text evidence="1">Belongs to the GDA1/CD39 NTPase family.</text>
</comment>
<dbReference type="AlphaFoldDB" id="A0A401NYQ6"/>
<dbReference type="GO" id="GO:0004382">
    <property type="term" value="F:GDP phosphatase activity"/>
    <property type="evidence" value="ECO:0007669"/>
    <property type="project" value="TreeGrafter"/>
</dbReference>
<keyword evidence="2" id="KW-0378">Hydrolase</keyword>
<dbReference type="EMBL" id="BFAA01000096">
    <property type="protein sequence ID" value="GCB66001.1"/>
    <property type="molecule type" value="Genomic_DNA"/>
</dbReference>
<dbReference type="Pfam" id="PF01150">
    <property type="entry name" value="GDA1_CD39"/>
    <property type="match status" value="1"/>
</dbReference>
<keyword evidence="3" id="KW-0472">Membrane</keyword>
<evidence type="ECO:0000313" key="4">
    <source>
        <dbReference type="EMBL" id="GCB66001.1"/>
    </source>
</evidence>
<feature type="transmembrane region" description="Helical" evidence="3">
    <location>
        <begin position="6"/>
        <end position="27"/>
    </location>
</feature>
<reference evidence="4 5" key="1">
    <citation type="journal article" date="2018" name="Nat. Ecol. Evol.">
        <title>Shark genomes provide insights into elasmobranch evolution and the origin of vertebrates.</title>
        <authorList>
            <person name="Hara Y"/>
            <person name="Yamaguchi K"/>
            <person name="Onimaru K"/>
            <person name="Kadota M"/>
            <person name="Koyanagi M"/>
            <person name="Keeley SD"/>
            <person name="Tatsumi K"/>
            <person name="Tanaka K"/>
            <person name="Motone F"/>
            <person name="Kageyama Y"/>
            <person name="Nozu R"/>
            <person name="Adachi N"/>
            <person name="Nishimura O"/>
            <person name="Nakagawa R"/>
            <person name="Tanegashima C"/>
            <person name="Kiyatake I"/>
            <person name="Matsumoto R"/>
            <person name="Murakumo K"/>
            <person name="Nishida K"/>
            <person name="Terakita A"/>
            <person name="Kuratani S"/>
            <person name="Sato K"/>
            <person name="Hyodo S Kuraku.S."/>
        </authorList>
    </citation>
    <scope>NUCLEOTIDE SEQUENCE [LARGE SCALE GENOMIC DNA]</scope>
</reference>
<sequence>MGLKGPVVAAIAILFSSVIIVVTISTLQHLRRVALPVGLKYGIVFDAGASGTIVYVYNWPGEKMNNTGVVDESHVCHVEGPDISSCDDDPAQAAQSLQHCLKETMEKIPEDKHNSTPLYFGATAGMRLLQ</sequence>
<protein>
    <recommendedName>
        <fullName evidence="6">Ectonucleoside triphosphate diphosphohydrolase 3</fullName>
    </recommendedName>
</protein>
<keyword evidence="3" id="KW-0812">Transmembrane</keyword>
<dbReference type="InterPro" id="IPR000407">
    <property type="entry name" value="GDA1_CD39_NTPase"/>
</dbReference>
<dbReference type="OrthoDB" id="6372431at2759"/>
<keyword evidence="3" id="KW-1133">Transmembrane helix</keyword>
<evidence type="ECO:0000313" key="5">
    <source>
        <dbReference type="Proteomes" id="UP000288216"/>
    </source>
</evidence>
<proteinExistence type="inferred from homology"/>
<dbReference type="GO" id="GO:0017111">
    <property type="term" value="F:ribonucleoside triphosphate phosphatase activity"/>
    <property type="evidence" value="ECO:0007669"/>
    <property type="project" value="TreeGrafter"/>
</dbReference>
<comment type="caution">
    <text evidence="4">The sequence shown here is derived from an EMBL/GenBank/DDBJ whole genome shotgun (WGS) entry which is preliminary data.</text>
</comment>
<name>A0A401NYQ6_SCYTO</name>
<dbReference type="GO" id="GO:0045134">
    <property type="term" value="F:UDP phosphatase activity"/>
    <property type="evidence" value="ECO:0007669"/>
    <property type="project" value="TreeGrafter"/>
</dbReference>
<dbReference type="Gene3D" id="3.30.420.40">
    <property type="match status" value="1"/>
</dbReference>
<dbReference type="Proteomes" id="UP000288216">
    <property type="component" value="Unassembled WGS sequence"/>
</dbReference>
<evidence type="ECO:0008006" key="6">
    <source>
        <dbReference type="Google" id="ProtNLM"/>
    </source>
</evidence>
<dbReference type="STRING" id="75743.A0A401NYQ6"/>